<dbReference type="InterPro" id="IPR001453">
    <property type="entry name" value="MoaB/Mog_dom"/>
</dbReference>
<dbReference type="InterPro" id="IPR008284">
    <property type="entry name" value="MoCF_biosynth_CS"/>
</dbReference>
<comment type="caution">
    <text evidence="4">The sequence shown here is derived from an EMBL/GenBank/DDBJ whole genome shotgun (WGS) entry which is preliminary data.</text>
</comment>
<evidence type="ECO:0000256" key="2">
    <source>
        <dbReference type="ARBA" id="ARBA00023150"/>
    </source>
</evidence>
<dbReference type="CDD" id="cd00886">
    <property type="entry name" value="MogA_MoaB"/>
    <property type="match status" value="1"/>
</dbReference>
<protein>
    <submittedName>
        <fullName evidence="4">Molybdenum cofactor biosynthesis protein</fullName>
    </submittedName>
</protein>
<dbReference type="PANTHER" id="PTHR43764:SF1">
    <property type="entry name" value="MOLYBDOPTERIN MOLYBDOTRANSFERASE"/>
    <property type="match status" value="1"/>
</dbReference>
<dbReference type="AlphaFoldDB" id="A0A2T7VXN0"/>
<reference evidence="4 5" key="1">
    <citation type="submission" date="2018-04" db="EMBL/GenBank/DDBJ databases">
        <authorList>
            <person name="Go L.Y."/>
            <person name="Mitchell J.A."/>
        </authorList>
    </citation>
    <scope>NUCLEOTIDE SEQUENCE [LARGE SCALE GENOMIC DNA]</scope>
    <source>
        <strain evidence="4 5">TPD7010</strain>
    </source>
</reference>
<proteinExistence type="predicted"/>
<organism evidence="4 5">
    <name type="scientific">Microbacterium testaceum</name>
    <name type="common">Aureobacterium testaceum</name>
    <name type="synonym">Brevibacterium testaceum</name>
    <dbReference type="NCBI Taxonomy" id="2033"/>
    <lineage>
        <taxon>Bacteria</taxon>
        <taxon>Bacillati</taxon>
        <taxon>Actinomycetota</taxon>
        <taxon>Actinomycetes</taxon>
        <taxon>Micrococcales</taxon>
        <taxon>Microbacteriaceae</taxon>
        <taxon>Microbacterium</taxon>
    </lineage>
</organism>
<dbReference type="Gene3D" id="3.40.980.10">
    <property type="entry name" value="MoaB/Mog-like domain"/>
    <property type="match status" value="1"/>
</dbReference>
<dbReference type="UniPathway" id="UPA00344"/>
<comment type="pathway">
    <text evidence="1">Cofactor biosynthesis; molybdopterin biosynthesis.</text>
</comment>
<evidence type="ECO:0000256" key="1">
    <source>
        <dbReference type="ARBA" id="ARBA00005046"/>
    </source>
</evidence>
<gene>
    <name evidence="4" type="ORF">DC432_14775</name>
</gene>
<evidence type="ECO:0000313" key="5">
    <source>
        <dbReference type="Proteomes" id="UP000244649"/>
    </source>
</evidence>
<accession>A0A2T7VXN0</accession>
<feature type="domain" description="MoaB/Mog" evidence="3">
    <location>
        <begin position="5"/>
        <end position="146"/>
    </location>
</feature>
<dbReference type="Proteomes" id="UP000244649">
    <property type="component" value="Unassembled WGS sequence"/>
</dbReference>
<dbReference type="InterPro" id="IPR051920">
    <property type="entry name" value="MPT_Adenylyltrnsfr/MoaC-Rel"/>
</dbReference>
<dbReference type="Pfam" id="PF00994">
    <property type="entry name" value="MoCF_biosynth"/>
    <property type="match status" value="1"/>
</dbReference>
<dbReference type="InterPro" id="IPR036425">
    <property type="entry name" value="MoaB/Mog-like_dom_sf"/>
</dbReference>
<dbReference type="RefSeq" id="WP_116538521.1">
    <property type="nucleotide sequence ID" value="NZ_QDFT01000059.1"/>
</dbReference>
<dbReference type="EMBL" id="QDFT01000059">
    <property type="protein sequence ID" value="PVE62151.1"/>
    <property type="molecule type" value="Genomic_DNA"/>
</dbReference>
<dbReference type="SMART" id="SM00852">
    <property type="entry name" value="MoCF_biosynth"/>
    <property type="match status" value="1"/>
</dbReference>
<name>A0A2T7VXN0_MICTE</name>
<dbReference type="PANTHER" id="PTHR43764">
    <property type="entry name" value="MOLYBDENUM COFACTOR BIOSYNTHESIS"/>
    <property type="match status" value="1"/>
</dbReference>
<dbReference type="PROSITE" id="PS01078">
    <property type="entry name" value="MOCF_BIOSYNTHESIS_1"/>
    <property type="match status" value="1"/>
</dbReference>
<keyword evidence="2" id="KW-0501">Molybdenum cofactor biosynthesis</keyword>
<dbReference type="NCBIfam" id="TIGR00177">
    <property type="entry name" value="molyb_syn"/>
    <property type="match status" value="1"/>
</dbReference>
<sequence length="165" mass="17329">MRRALVVVASTRGARGERPDRTGPVIVEWLRTRGWTAERHLVADGSPVGTAIEDGIRRGLDLILTTGGTGISPTDATPEQTAPLLDRVLPGVSETIRERGAATTPLAALSRGLAGIAGHTFVLNLPGSPSGVAEGLEVLDALLDHILSQLAGGDHVAEPRERRTR</sequence>
<dbReference type="SUPFAM" id="SSF53218">
    <property type="entry name" value="Molybdenum cofactor biosynthesis proteins"/>
    <property type="match status" value="1"/>
</dbReference>
<evidence type="ECO:0000259" key="3">
    <source>
        <dbReference type="SMART" id="SM00852"/>
    </source>
</evidence>
<dbReference type="GO" id="GO:0006777">
    <property type="term" value="P:Mo-molybdopterin cofactor biosynthetic process"/>
    <property type="evidence" value="ECO:0007669"/>
    <property type="project" value="UniProtKB-KW"/>
</dbReference>
<evidence type="ECO:0000313" key="4">
    <source>
        <dbReference type="EMBL" id="PVE62151.1"/>
    </source>
</evidence>